<dbReference type="PROSITE" id="PS50235">
    <property type="entry name" value="USP_3"/>
    <property type="match status" value="1"/>
</dbReference>
<dbReference type="GO" id="GO:0004843">
    <property type="term" value="F:cysteine-type deubiquitinase activity"/>
    <property type="evidence" value="ECO:0007669"/>
    <property type="project" value="InterPro"/>
</dbReference>
<feature type="domain" description="USP" evidence="1">
    <location>
        <begin position="134"/>
        <end position="430"/>
    </location>
</feature>
<dbReference type="OrthoDB" id="289038at2759"/>
<keyword evidence="3" id="KW-1185">Reference proteome</keyword>
<dbReference type="InterPro" id="IPR001394">
    <property type="entry name" value="Peptidase_C19_UCH"/>
</dbReference>
<proteinExistence type="predicted"/>
<dbReference type="GeneID" id="94830999"/>
<dbReference type="AlphaFoldDB" id="A0A1J4J164"/>
<dbReference type="PANTHER" id="PTHR24006">
    <property type="entry name" value="UBIQUITIN CARBOXYL-TERMINAL HYDROLASE"/>
    <property type="match status" value="1"/>
</dbReference>
<evidence type="ECO:0000313" key="2">
    <source>
        <dbReference type="EMBL" id="OHS93280.1"/>
    </source>
</evidence>
<dbReference type="Proteomes" id="UP000179807">
    <property type="component" value="Unassembled WGS sequence"/>
</dbReference>
<dbReference type="GO" id="GO:0005829">
    <property type="term" value="C:cytosol"/>
    <property type="evidence" value="ECO:0007669"/>
    <property type="project" value="TreeGrafter"/>
</dbReference>
<accession>A0A1J4J164</accession>
<dbReference type="SUPFAM" id="SSF54001">
    <property type="entry name" value="Cysteine proteinases"/>
    <property type="match status" value="1"/>
</dbReference>
<dbReference type="Gene3D" id="3.90.70.10">
    <property type="entry name" value="Cysteine proteinases"/>
    <property type="match status" value="1"/>
</dbReference>
<evidence type="ECO:0000313" key="3">
    <source>
        <dbReference type="Proteomes" id="UP000179807"/>
    </source>
</evidence>
<sequence>MIYNTNNYLDKKNYIEAIVKIILVQFNGIIDSIISPAIEKCKFSISNELVIICDILSEIYEIRTFDSIEVLSHLFSIALKTNNIDLQKSIFRFLRKIPDTDHHQLKILISILAREFNLFAFDPQNYTPPVQHFSGLTNLGCTCYMNSVLQQLSSTNDVLASLICNIDALNDFSLRDDVQQLKLLLFTMRFGDNTVIDMTEYCKAFSSYFPNFNPLIQEDASEFFISLLSSLPQSVNDIFTCKQKNSIRNANFEILGTKIEEFTAIDLTINDHFDIHSSLNNYTNEKLLTGENQYVTDSGVKIDAFSKVQFEYIPNHLVFHLNRFSYSPIHQERYKINSFFEFPMKLNMDEYKEGAGLYELTGVVLHSGVVQGGHYQSIIQNKDQNCWILIDDTEISQISEDLVMEMSFGSHDSNDRQNTTNAYMLFYTKIIE</sequence>
<dbReference type="PROSITE" id="PS00973">
    <property type="entry name" value="USP_2"/>
    <property type="match status" value="1"/>
</dbReference>
<dbReference type="GO" id="GO:0005634">
    <property type="term" value="C:nucleus"/>
    <property type="evidence" value="ECO:0007669"/>
    <property type="project" value="TreeGrafter"/>
</dbReference>
<protein>
    <recommendedName>
        <fullName evidence="1">USP domain-containing protein</fullName>
    </recommendedName>
</protein>
<dbReference type="InterPro" id="IPR028889">
    <property type="entry name" value="USP"/>
</dbReference>
<dbReference type="InterPro" id="IPR050164">
    <property type="entry name" value="Peptidase_C19"/>
</dbReference>
<reference evidence="2" key="1">
    <citation type="submission" date="2016-10" db="EMBL/GenBank/DDBJ databases">
        <authorList>
            <person name="Benchimol M."/>
            <person name="Almeida L.G."/>
            <person name="Vasconcelos A.T."/>
            <person name="Perreira-Neves A."/>
            <person name="Rosa I.A."/>
            <person name="Tasca T."/>
            <person name="Bogo M.R."/>
            <person name="de Souza W."/>
        </authorList>
    </citation>
    <scope>NUCLEOTIDE SEQUENCE [LARGE SCALE GENOMIC DNA]</scope>
    <source>
        <strain evidence="2">K</strain>
    </source>
</reference>
<dbReference type="InterPro" id="IPR018200">
    <property type="entry name" value="USP_CS"/>
</dbReference>
<dbReference type="VEuPathDB" id="TrichDB:TRFO_11892"/>
<name>A0A1J4J164_9EUKA</name>
<dbReference type="GO" id="GO:0016579">
    <property type="term" value="P:protein deubiquitination"/>
    <property type="evidence" value="ECO:0007669"/>
    <property type="project" value="InterPro"/>
</dbReference>
<evidence type="ECO:0000259" key="1">
    <source>
        <dbReference type="PROSITE" id="PS50235"/>
    </source>
</evidence>
<organism evidence="2 3">
    <name type="scientific">Tritrichomonas foetus</name>
    <dbReference type="NCBI Taxonomy" id="1144522"/>
    <lineage>
        <taxon>Eukaryota</taxon>
        <taxon>Metamonada</taxon>
        <taxon>Parabasalia</taxon>
        <taxon>Tritrichomonadida</taxon>
        <taxon>Tritrichomonadidae</taxon>
        <taxon>Tritrichomonas</taxon>
    </lineage>
</organism>
<comment type="caution">
    <text evidence="2">The sequence shown here is derived from an EMBL/GenBank/DDBJ whole genome shotgun (WGS) entry which is preliminary data.</text>
</comment>
<gene>
    <name evidence="2" type="ORF">TRFO_11892</name>
</gene>
<dbReference type="Pfam" id="PF00443">
    <property type="entry name" value="UCH"/>
    <property type="match status" value="1"/>
</dbReference>
<dbReference type="InterPro" id="IPR038765">
    <property type="entry name" value="Papain-like_cys_pep_sf"/>
</dbReference>
<dbReference type="RefSeq" id="XP_068346417.1">
    <property type="nucleotide sequence ID" value="XM_068496295.1"/>
</dbReference>
<dbReference type="EMBL" id="MLAK01001415">
    <property type="protein sequence ID" value="OHS93280.1"/>
    <property type="molecule type" value="Genomic_DNA"/>
</dbReference>